<evidence type="ECO:0000313" key="2">
    <source>
        <dbReference type="EMBL" id="KAH0569284.1"/>
    </source>
</evidence>
<evidence type="ECO:0000313" key="1">
    <source>
        <dbReference type="EMBL" id="EST46207.1"/>
    </source>
</evidence>
<gene>
    <name evidence="1" type="ORF">SS50377_13802</name>
    <name evidence="3" type="ORF">SS50377_23469</name>
    <name evidence="2" type="ORF">SS50377_28842</name>
</gene>
<reference evidence="1 2" key="1">
    <citation type="journal article" date="2014" name="PLoS Genet.">
        <title>The Genome of Spironucleus salmonicida Highlights a Fish Pathogen Adapted to Fluctuating Environments.</title>
        <authorList>
            <person name="Xu F."/>
            <person name="Jerlstrom-Hultqvist J."/>
            <person name="Einarsson E."/>
            <person name="Astvaldsson A."/>
            <person name="Svard S.G."/>
            <person name="Andersson J.O."/>
        </authorList>
    </citation>
    <scope>NUCLEOTIDE SEQUENCE</scope>
    <source>
        <strain evidence="2">ATCC 50377</strain>
    </source>
</reference>
<sequence length="170" mass="19540">MKNPIQLAFHLFTLTIRSNPQNCLSKIKLIQQLAETLDIPEKLAFQTMKHASKSLYCQQLALHSQKFSSVQVPDPKLTDFQNIFSKDFKYTASDNVKFKDEKTLEISGWSTLEAELFSNFVGAKEHAMARFVKVMKQKSDLSRKHAESLRASLVELSAKIYKKQKEEVKK</sequence>
<protein>
    <submittedName>
        <fullName evidence="1">Uncharacterized protein</fullName>
    </submittedName>
</protein>
<dbReference type="VEuPathDB" id="GiardiaDB:SS50377_23469"/>
<dbReference type="AlphaFoldDB" id="V6LNG6"/>
<dbReference type="EMBL" id="AUWU02000004">
    <property type="protein sequence ID" value="KAH0573535.1"/>
    <property type="molecule type" value="Genomic_DNA"/>
</dbReference>
<accession>V6LNG6</accession>
<reference evidence="2" key="2">
    <citation type="submission" date="2020-12" db="EMBL/GenBank/DDBJ databases">
        <title>New Spironucleus salmonicida genome in near-complete chromosomes.</title>
        <authorList>
            <person name="Xu F."/>
            <person name="Kurt Z."/>
            <person name="Jimenez-Gonzalez A."/>
            <person name="Astvaldsson A."/>
            <person name="Andersson J.O."/>
            <person name="Svard S.G."/>
        </authorList>
    </citation>
    <scope>NUCLEOTIDE SEQUENCE</scope>
    <source>
        <strain evidence="2">ATCC 50377</strain>
    </source>
</reference>
<dbReference type="VEuPathDB" id="GiardiaDB:SS50377_28842"/>
<keyword evidence="4" id="KW-1185">Reference proteome</keyword>
<proteinExistence type="predicted"/>
<evidence type="ECO:0000313" key="3">
    <source>
        <dbReference type="EMBL" id="KAH0573535.1"/>
    </source>
</evidence>
<dbReference type="EMBL" id="AUWU02000036">
    <property type="protein sequence ID" value="KAH0569284.1"/>
    <property type="molecule type" value="Genomic_DNA"/>
</dbReference>
<organism evidence="1">
    <name type="scientific">Spironucleus salmonicida</name>
    <dbReference type="NCBI Taxonomy" id="348837"/>
    <lineage>
        <taxon>Eukaryota</taxon>
        <taxon>Metamonada</taxon>
        <taxon>Diplomonadida</taxon>
        <taxon>Hexamitidae</taxon>
        <taxon>Hexamitinae</taxon>
        <taxon>Spironucleus</taxon>
    </lineage>
</organism>
<name>V6LNG6_9EUKA</name>
<dbReference type="Proteomes" id="UP000018208">
    <property type="component" value="Unassembled WGS sequence"/>
</dbReference>
<evidence type="ECO:0000313" key="4">
    <source>
        <dbReference type="Proteomes" id="UP000018208"/>
    </source>
</evidence>
<dbReference type="EMBL" id="KI546083">
    <property type="protein sequence ID" value="EST46207.1"/>
    <property type="molecule type" value="Genomic_DNA"/>
</dbReference>